<feature type="transmembrane region" description="Helical" evidence="1">
    <location>
        <begin position="129"/>
        <end position="148"/>
    </location>
</feature>
<evidence type="ECO:0000313" key="4">
    <source>
        <dbReference type="EMBL" id="SHK18541.1"/>
    </source>
</evidence>
<evidence type="ECO:0000259" key="3">
    <source>
        <dbReference type="Pfam" id="PF26514"/>
    </source>
</evidence>
<keyword evidence="2" id="KW-0732">Signal</keyword>
<dbReference type="EMBL" id="FRAI01000020">
    <property type="protein sequence ID" value="SHK18541.1"/>
    <property type="molecule type" value="Genomic_DNA"/>
</dbReference>
<evidence type="ECO:0000313" key="5">
    <source>
        <dbReference type="Proteomes" id="UP000243547"/>
    </source>
</evidence>
<dbReference type="Pfam" id="PF26514">
    <property type="entry name" value="DUF8173"/>
    <property type="match status" value="1"/>
</dbReference>
<organism evidence="4 5">
    <name type="scientific">Anaerobranca californiensis DSM 14826</name>
    <dbReference type="NCBI Taxonomy" id="1120989"/>
    <lineage>
        <taxon>Bacteria</taxon>
        <taxon>Bacillati</taxon>
        <taxon>Bacillota</taxon>
        <taxon>Clostridia</taxon>
        <taxon>Eubacteriales</taxon>
        <taxon>Proteinivoracaceae</taxon>
        <taxon>Anaerobranca</taxon>
    </lineage>
</organism>
<keyword evidence="5" id="KW-1185">Reference proteome</keyword>
<name>A0A1M6QEB7_9FIRM</name>
<sequence length="296" mass="31855">MKKIFSILTLFLFILLFSFNAFAEGENIRVQQGETYVGDVVSFREDVLIEGTVNGNVVVFRGDVDIKGTVNGDVVVFGGNVKVIGTINGDVVVFGGKILEHPTAIIRGERVQGRFGLNIIKGFGFNGRWALITLIVGVVLSLLIMVIMPNKIENMANFLREKPGKVALAGLLAILSFPVLLAISIVTIIVIIGLLLTPSLILAYIILGYIGNVALGLYIGKNLSKLLNAENLPKIVQMLMGILLLWVARIIPMVGGIVSFLLLFITLGVTLASKFGKAPVDILTPPTTSPPMDSIE</sequence>
<gene>
    <name evidence="4" type="ORF">SAMN02745227_01726</name>
</gene>
<keyword evidence="1" id="KW-0812">Transmembrane</keyword>
<dbReference type="RefSeq" id="WP_072907974.1">
    <property type="nucleotide sequence ID" value="NZ_FRAI01000020.1"/>
</dbReference>
<feature type="transmembrane region" description="Helical" evidence="1">
    <location>
        <begin position="201"/>
        <end position="220"/>
    </location>
</feature>
<keyword evidence="1" id="KW-0472">Membrane</keyword>
<proteinExistence type="predicted"/>
<reference evidence="5" key="1">
    <citation type="submission" date="2016-11" db="EMBL/GenBank/DDBJ databases">
        <authorList>
            <person name="Varghese N."/>
            <person name="Submissions S."/>
        </authorList>
    </citation>
    <scope>NUCLEOTIDE SEQUENCE [LARGE SCALE GENOMIC DNA]</scope>
    <source>
        <strain evidence="5">DSM 14826</strain>
    </source>
</reference>
<keyword evidence="1" id="KW-1133">Transmembrane helix</keyword>
<feature type="chain" id="PRO_5012680606" description="DUF8173 domain-containing protein" evidence="2">
    <location>
        <begin position="24"/>
        <end position="296"/>
    </location>
</feature>
<feature type="signal peptide" evidence="2">
    <location>
        <begin position="1"/>
        <end position="23"/>
    </location>
</feature>
<dbReference type="AlphaFoldDB" id="A0A1M6QEB7"/>
<dbReference type="InterPro" id="IPR058486">
    <property type="entry name" value="DUF8173"/>
</dbReference>
<dbReference type="STRING" id="1120989.SAMN02745227_01726"/>
<dbReference type="OrthoDB" id="9782842at2"/>
<feature type="transmembrane region" description="Helical" evidence="1">
    <location>
        <begin position="168"/>
        <end position="195"/>
    </location>
</feature>
<evidence type="ECO:0000256" key="2">
    <source>
        <dbReference type="SAM" id="SignalP"/>
    </source>
</evidence>
<feature type="domain" description="DUF8173" evidence="3">
    <location>
        <begin position="131"/>
        <end position="272"/>
    </location>
</feature>
<protein>
    <recommendedName>
        <fullName evidence="3">DUF8173 domain-containing protein</fullName>
    </recommendedName>
</protein>
<dbReference type="Proteomes" id="UP000243547">
    <property type="component" value="Unassembled WGS sequence"/>
</dbReference>
<evidence type="ECO:0000256" key="1">
    <source>
        <dbReference type="SAM" id="Phobius"/>
    </source>
</evidence>
<accession>A0A1M6QEB7</accession>